<dbReference type="GO" id="GO:0016301">
    <property type="term" value="F:kinase activity"/>
    <property type="evidence" value="ECO:0007669"/>
    <property type="project" value="UniProtKB-KW"/>
</dbReference>
<dbReference type="SUPFAM" id="SSF53067">
    <property type="entry name" value="Actin-like ATPase domain"/>
    <property type="match status" value="1"/>
</dbReference>
<sequence length="389" mass="43837">MLKDFLKQTSNKYIGMKQVYQHIHHQGPLTKPQLMELTKMKQTTITRYLEELAELQLIKFSKYDASTGGRPPAMFEIQPSGGFIIGVDLSRIHTEIVLFDLLFTPIEQCSFPMTKQHTPQVTIGQIVDQIQIIIKKHNISNQQLLGIGLGTVGPIDRENGTIINPRYFHAPGWEEVAIVKALQEHFALRIRIDNGANTAVLGEYKRMKAAKEQTILYCISGRGLRCGVLHQGQIIQNKIGDASAFGEMILHAASPVNMEHNQTLSQFISLETLKEKVNQQLDRGEIDSSEELLQRLNEGDPFVKEVVLESAYYYGIGIANMINIISPDRIILNSPILKVFPAYYEKVVETAKAYIYRLDRHPGNFEMGSEDENAVSLGAAVMVFNSFFE</sequence>
<dbReference type="PANTHER" id="PTHR18964">
    <property type="entry name" value="ROK (REPRESSOR, ORF, KINASE) FAMILY"/>
    <property type="match status" value="1"/>
</dbReference>
<evidence type="ECO:0000256" key="3">
    <source>
        <dbReference type="ARBA" id="ARBA00022629"/>
    </source>
</evidence>
<proteinExistence type="inferred from homology"/>
<accession>A0A1H9NGB0</accession>
<dbReference type="InterPro" id="IPR036388">
    <property type="entry name" value="WH-like_DNA-bd_sf"/>
</dbReference>
<dbReference type="SUPFAM" id="SSF46785">
    <property type="entry name" value="Winged helix' DNA-binding domain"/>
    <property type="match status" value="1"/>
</dbReference>
<dbReference type="STRING" id="531814.SAMN04487944_103128"/>
<dbReference type="OrthoDB" id="9796533at2"/>
<evidence type="ECO:0000313" key="4">
    <source>
        <dbReference type="EMBL" id="SER34928.1"/>
    </source>
</evidence>
<evidence type="ECO:0000313" key="5">
    <source>
        <dbReference type="Proteomes" id="UP000199687"/>
    </source>
</evidence>
<comment type="function">
    <text evidence="1">Transcriptional repressor of xylose-utilizing enzymes.</text>
</comment>
<dbReference type="Pfam" id="PF00480">
    <property type="entry name" value="ROK"/>
    <property type="match status" value="1"/>
</dbReference>
<dbReference type="InterPro" id="IPR043129">
    <property type="entry name" value="ATPase_NBD"/>
</dbReference>
<keyword evidence="5" id="KW-1185">Reference proteome</keyword>
<dbReference type="Gene3D" id="3.30.420.40">
    <property type="match status" value="2"/>
</dbReference>
<comment type="similarity">
    <text evidence="2">Belongs to the ROK (NagC/XylR) family.</text>
</comment>
<keyword evidence="4" id="KW-0808">Transferase</keyword>
<keyword evidence="4" id="KW-0418">Kinase</keyword>
<name>A0A1H9NGB0_9BACI</name>
<dbReference type="PANTHER" id="PTHR18964:SF149">
    <property type="entry name" value="BIFUNCTIONAL UDP-N-ACETYLGLUCOSAMINE 2-EPIMERASE_N-ACETYLMANNOSAMINE KINASE"/>
    <property type="match status" value="1"/>
</dbReference>
<dbReference type="Proteomes" id="UP000199687">
    <property type="component" value="Unassembled WGS sequence"/>
</dbReference>
<keyword evidence="3" id="KW-0119">Carbohydrate metabolism</keyword>
<dbReference type="Gene3D" id="1.10.10.10">
    <property type="entry name" value="Winged helix-like DNA-binding domain superfamily/Winged helix DNA-binding domain"/>
    <property type="match status" value="1"/>
</dbReference>
<gene>
    <name evidence="4" type="ORF">SAMN04487944_103128</name>
</gene>
<protein>
    <submittedName>
        <fullName evidence="4">Sugar kinase of the NBD/HSP70 family, may contain an N-terminal HTH domain</fullName>
    </submittedName>
</protein>
<evidence type="ECO:0000256" key="2">
    <source>
        <dbReference type="ARBA" id="ARBA00006479"/>
    </source>
</evidence>
<dbReference type="AlphaFoldDB" id="A0A1H9NGB0"/>
<dbReference type="EMBL" id="FOGL01000003">
    <property type="protein sequence ID" value="SER34928.1"/>
    <property type="molecule type" value="Genomic_DNA"/>
</dbReference>
<keyword evidence="3" id="KW-0859">Xylose metabolism</keyword>
<dbReference type="RefSeq" id="WP_089739643.1">
    <property type="nucleotide sequence ID" value="NZ_FOGL01000003.1"/>
</dbReference>
<evidence type="ECO:0000256" key="1">
    <source>
        <dbReference type="ARBA" id="ARBA00002486"/>
    </source>
</evidence>
<organism evidence="4 5">
    <name type="scientific">Gracilibacillus ureilyticus</name>
    <dbReference type="NCBI Taxonomy" id="531814"/>
    <lineage>
        <taxon>Bacteria</taxon>
        <taxon>Bacillati</taxon>
        <taxon>Bacillota</taxon>
        <taxon>Bacilli</taxon>
        <taxon>Bacillales</taxon>
        <taxon>Bacillaceae</taxon>
        <taxon>Gracilibacillus</taxon>
    </lineage>
</organism>
<dbReference type="GO" id="GO:0042732">
    <property type="term" value="P:D-xylose metabolic process"/>
    <property type="evidence" value="ECO:0007669"/>
    <property type="project" value="UniProtKB-KW"/>
</dbReference>
<reference evidence="4 5" key="1">
    <citation type="submission" date="2016-10" db="EMBL/GenBank/DDBJ databases">
        <authorList>
            <person name="de Groot N.N."/>
        </authorList>
    </citation>
    <scope>NUCLEOTIDE SEQUENCE [LARGE SCALE GENOMIC DNA]</scope>
    <source>
        <strain evidence="4 5">CGMCC 1.7727</strain>
    </source>
</reference>
<dbReference type="InterPro" id="IPR000600">
    <property type="entry name" value="ROK"/>
</dbReference>
<dbReference type="InterPro" id="IPR036390">
    <property type="entry name" value="WH_DNA-bd_sf"/>
</dbReference>